<dbReference type="Gene3D" id="3.10.100.10">
    <property type="entry name" value="Mannose-Binding Protein A, subunit A"/>
    <property type="match status" value="1"/>
</dbReference>
<feature type="domain" description="WSC" evidence="10">
    <location>
        <begin position="28"/>
        <end position="117"/>
    </location>
</feature>
<evidence type="ECO:0000256" key="7">
    <source>
        <dbReference type="SAM" id="MobiDB-lite"/>
    </source>
</evidence>
<dbReference type="OrthoDB" id="2142040at2759"/>
<dbReference type="InterPro" id="IPR051836">
    <property type="entry name" value="Kremen_rcpt"/>
</dbReference>
<dbReference type="Pfam" id="PF01822">
    <property type="entry name" value="WSC"/>
    <property type="match status" value="1"/>
</dbReference>
<evidence type="ECO:0000256" key="3">
    <source>
        <dbReference type="ARBA" id="ARBA00022729"/>
    </source>
</evidence>
<dbReference type="GO" id="GO:0005886">
    <property type="term" value="C:plasma membrane"/>
    <property type="evidence" value="ECO:0007669"/>
    <property type="project" value="TreeGrafter"/>
</dbReference>
<evidence type="ECO:0000313" key="11">
    <source>
        <dbReference type="EMBL" id="CAD5120108.1"/>
    </source>
</evidence>
<sequence length="654" mass="75607">MFNDGMVDIWLGARKTESDWLWITDKVRVSGQGCYSDFVFQRDLNIRKTLLHLTPTKCINECERSGYLYAGLQSKTECYCGNEYGKYGRSTGCTIPCDGDSTRHCGGWGKNFIYRVDGSFIEWSYNEPNDKNQYEACATLSVLADENKISDENCDMNTFRYICDIREELLYYNWHSSNPKNRNEHCLIKSAENNYQWLDENCNSKKRFYCQYDKDITTTSDGVTTSVTTTVEFSSTMNITNATQTVETTEFTTVESTKISSTKKVSTLKSTKNKPTTTQSTTRTSTQETNFSSAELSYSTTVAVGESTKNELTLGLFHYIIILICLVAIPISIIACYSYKKLKTNKVEPKTKNNTPTSLSIIDDIGHCTLSASGVEAGLLHNQVKVSPKLATFKEEDETSDNIDYRHERTSSPGVNDNRMIVHLPQERKIVESDIENDNAVFNHVQQTSTPKLLTDTYTTNLVVENEQPIPQESLKVALDKIQKQQQEREQSLMLQRAVMMTDNTALLHQENTFENDKIKSKDKKTRKNKKEKQAFEDSDEEQENERVKKKKKKKKRKKEADEDTDNVDDRQEEKKKKKKKKKSKEKESSDEEREEQEDKKKKKKKKKKHKEERDEEDKQEREKEKNKVKKKEKEKEKKKSKRKVAAEDEDKDK</sequence>
<gene>
    <name evidence="11" type="ORF">DGYR_LOCUS8243</name>
</gene>
<dbReference type="SUPFAM" id="SSF56436">
    <property type="entry name" value="C-type lectin-like"/>
    <property type="match status" value="2"/>
</dbReference>
<keyword evidence="12" id="KW-1185">Reference proteome</keyword>
<name>A0A7I8VVX7_9ANNE</name>
<evidence type="ECO:0000256" key="1">
    <source>
        <dbReference type="ARBA" id="ARBA00004167"/>
    </source>
</evidence>
<dbReference type="SMART" id="SM00321">
    <property type="entry name" value="WSC"/>
    <property type="match status" value="1"/>
</dbReference>
<accession>A0A7I8VVX7</accession>
<dbReference type="InterPro" id="IPR016187">
    <property type="entry name" value="CTDL_fold"/>
</dbReference>
<dbReference type="Proteomes" id="UP000549394">
    <property type="component" value="Unassembled WGS sequence"/>
</dbReference>
<reference evidence="11 12" key="1">
    <citation type="submission" date="2020-08" db="EMBL/GenBank/DDBJ databases">
        <authorList>
            <person name="Hejnol A."/>
        </authorList>
    </citation>
    <scope>NUCLEOTIDE SEQUENCE [LARGE SCALE GENOMIC DNA]</scope>
</reference>
<dbReference type="InterPro" id="IPR016186">
    <property type="entry name" value="C-type_lectin-like/link_sf"/>
</dbReference>
<dbReference type="EMBL" id="CAJFCJ010000012">
    <property type="protein sequence ID" value="CAD5120108.1"/>
    <property type="molecule type" value="Genomic_DNA"/>
</dbReference>
<evidence type="ECO:0000256" key="5">
    <source>
        <dbReference type="ARBA" id="ARBA00023136"/>
    </source>
</evidence>
<feature type="compositionally biased region" description="Basic residues" evidence="7">
    <location>
        <begin position="548"/>
        <end position="558"/>
    </location>
</feature>
<dbReference type="AlphaFoldDB" id="A0A7I8VVX7"/>
<keyword evidence="6" id="KW-0325">Glycoprotein</keyword>
<evidence type="ECO:0000259" key="9">
    <source>
        <dbReference type="PROSITE" id="PS50041"/>
    </source>
</evidence>
<dbReference type="PROSITE" id="PS50041">
    <property type="entry name" value="C_TYPE_LECTIN_2"/>
    <property type="match status" value="1"/>
</dbReference>
<comment type="caution">
    <text evidence="11">The sequence shown here is derived from an EMBL/GenBank/DDBJ whole genome shotgun (WGS) entry which is preliminary data.</text>
</comment>
<evidence type="ECO:0000256" key="2">
    <source>
        <dbReference type="ARBA" id="ARBA00022692"/>
    </source>
</evidence>
<keyword evidence="3" id="KW-0732">Signal</keyword>
<feature type="region of interest" description="Disordered" evidence="7">
    <location>
        <begin position="267"/>
        <end position="288"/>
    </location>
</feature>
<dbReference type="PANTHER" id="PTHR24269:SF16">
    <property type="entry name" value="PROTEIN SLG1"/>
    <property type="match status" value="1"/>
</dbReference>
<evidence type="ECO:0000256" key="4">
    <source>
        <dbReference type="ARBA" id="ARBA00022989"/>
    </source>
</evidence>
<proteinExistence type="predicted"/>
<keyword evidence="5 8" id="KW-0472">Membrane</keyword>
<keyword evidence="4 8" id="KW-1133">Transmembrane helix</keyword>
<feature type="compositionally biased region" description="Basic and acidic residues" evidence="7">
    <location>
        <begin position="617"/>
        <end position="638"/>
    </location>
</feature>
<protein>
    <submittedName>
        <fullName evidence="11">DgyrCDS8686</fullName>
    </submittedName>
</protein>
<organism evidence="11 12">
    <name type="scientific">Dimorphilus gyrociliatus</name>
    <dbReference type="NCBI Taxonomy" id="2664684"/>
    <lineage>
        <taxon>Eukaryota</taxon>
        <taxon>Metazoa</taxon>
        <taxon>Spiralia</taxon>
        <taxon>Lophotrochozoa</taxon>
        <taxon>Annelida</taxon>
        <taxon>Polychaeta</taxon>
        <taxon>Polychaeta incertae sedis</taxon>
        <taxon>Dinophilidae</taxon>
        <taxon>Dimorphilus</taxon>
    </lineage>
</organism>
<feature type="transmembrane region" description="Helical" evidence="8">
    <location>
        <begin position="316"/>
        <end position="337"/>
    </location>
</feature>
<feature type="compositionally biased region" description="Basic residues" evidence="7">
    <location>
        <begin position="601"/>
        <end position="611"/>
    </location>
</feature>
<keyword evidence="2 8" id="KW-0812">Transmembrane</keyword>
<dbReference type="InterPro" id="IPR002889">
    <property type="entry name" value="WSC_carb-bd"/>
</dbReference>
<feature type="domain" description="C-type lectin" evidence="9">
    <location>
        <begin position="149"/>
        <end position="211"/>
    </location>
</feature>
<feature type="region of interest" description="Disordered" evidence="7">
    <location>
        <begin position="510"/>
        <end position="654"/>
    </location>
</feature>
<comment type="subcellular location">
    <subcellularLocation>
        <location evidence="1">Membrane</location>
        <topology evidence="1">Single-pass membrane protein</topology>
    </subcellularLocation>
</comment>
<feature type="compositionally biased region" description="Basic residues" evidence="7">
    <location>
        <begin position="521"/>
        <end position="531"/>
    </location>
</feature>
<dbReference type="PROSITE" id="PS51212">
    <property type="entry name" value="WSC"/>
    <property type="match status" value="1"/>
</dbReference>
<evidence type="ECO:0000256" key="6">
    <source>
        <dbReference type="ARBA" id="ARBA00023180"/>
    </source>
</evidence>
<dbReference type="InterPro" id="IPR001304">
    <property type="entry name" value="C-type_lectin-like"/>
</dbReference>
<evidence type="ECO:0000259" key="10">
    <source>
        <dbReference type="PROSITE" id="PS51212"/>
    </source>
</evidence>
<dbReference type="PANTHER" id="PTHR24269">
    <property type="entry name" value="KREMEN PROTEIN"/>
    <property type="match status" value="1"/>
</dbReference>
<evidence type="ECO:0000256" key="8">
    <source>
        <dbReference type="SAM" id="Phobius"/>
    </source>
</evidence>
<evidence type="ECO:0000313" key="12">
    <source>
        <dbReference type="Proteomes" id="UP000549394"/>
    </source>
</evidence>